<keyword evidence="2" id="KW-1185">Reference proteome</keyword>
<name>A0AA40EEL7_9PEZI</name>
<accession>A0AA40EEL7</accession>
<dbReference type="EMBL" id="JAUKTV010000008">
    <property type="protein sequence ID" value="KAK0732468.1"/>
    <property type="molecule type" value="Genomic_DNA"/>
</dbReference>
<dbReference type="AlphaFoldDB" id="A0AA40EEL7"/>
<proteinExistence type="predicted"/>
<reference evidence="1" key="1">
    <citation type="submission" date="2023-06" db="EMBL/GenBank/DDBJ databases">
        <title>Genome-scale phylogeny and comparative genomics of the fungal order Sordariales.</title>
        <authorList>
            <consortium name="Lawrence Berkeley National Laboratory"/>
            <person name="Hensen N."/>
            <person name="Bonometti L."/>
            <person name="Westerberg I."/>
            <person name="Brannstrom I.O."/>
            <person name="Guillou S."/>
            <person name="Cros-Aarteil S."/>
            <person name="Calhoun S."/>
            <person name="Haridas S."/>
            <person name="Kuo A."/>
            <person name="Mondo S."/>
            <person name="Pangilinan J."/>
            <person name="Riley R."/>
            <person name="Labutti K."/>
            <person name="Andreopoulos B."/>
            <person name="Lipzen A."/>
            <person name="Chen C."/>
            <person name="Yanf M."/>
            <person name="Daum C."/>
            <person name="Ng V."/>
            <person name="Clum A."/>
            <person name="Steindorff A."/>
            <person name="Ohm R."/>
            <person name="Martin F."/>
            <person name="Silar P."/>
            <person name="Natvig D."/>
            <person name="Lalanne C."/>
            <person name="Gautier V."/>
            <person name="Ament-Velasquez S.L."/>
            <person name="Kruys A."/>
            <person name="Hutchinson M.I."/>
            <person name="Powell A.J."/>
            <person name="Barry K."/>
            <person name="Miller A.N."/>
            <person name="Grigoriev I.V."/>
            <person name="Debuchy R."/>
            <person name="Gladieux P."/>
            <person name="Thoren M.H."/>
            <person name="Johannesson H."/>
        </authorList>
    </citation>
    <scope>NUCLEOTIDE SEQUENCE</scope>
    <source>
        <strain evidence="1">CBS 540.89</strain>
    </source>
</reference>
<organism evidence="1 2">
    <name type="scientific">Apiosordaria backusii</name>
    <dbReference type="NCBI Taxonomy" id="314023"/>
    <lineage>
        <taxon>Eukaryota</taxon>
        <taxon>Fungi</taxon>
        <taxon>Dikarya</taxon>
        <taxon>Ascomycota</taxon>
        <taxon>Pezizomycotina</taxon>
        <taxon>Sordariomycetes</taxon>
        <taxon>Sordariomycetidae</taxon>
        <taxon>Sordariales</taxon>
        <taxon>Lasiosphaeriaceae</taxon>
        <taxon>Apiosordaria</taxon>
    </lineage>
</organism>
<evidence type="ECO:0000313" key="2">
    <source>
        <dbReference type="Proteomes" id="UP001172159"/>
    </source>
</evidence>
<evidence type="ECO:0000313" key="1">
    <source>
        <dbReference type="EMBL" id="KAK0732468.1"/>
    </source>
</evidence>
<gene>
    <name evidence="1" type="ORF">B0T21DRAFT_369058</name>
</gene>
<protein>
    <submittedName>
        <fullName evidence="1">Uncharacterized protein</fullName>
    </submittedName>
</protein>
<sequence length="114" mass="12341">MLTVLGWVSLIPVVCEILRPLCLSLVFVVGSCLLTPTWNRNSDSNKRWAIPLSWHIMEKLRAVIVRPPDTLTSDDLNGRGRSTTMAQSSGPRGFVIGLDGGGPQDAGPTWVATV</sequence>
<comment type="caution">
    <text evidence="1">The sequence shown here is derived from an EMBL/GenBank/DDBJ whole genome shotgun (WGS) entry which is preliminary data.</text>
</comment>
<dbReference type="Proteomes" id="UP001172159">
    <property type="component" value="Unassembled WGS sequence"/>
</dbReference>